<evidence type="ECO:0000313" key="2">
    <source>
        <dbReference type="EMBL" id="KKK54501.1"/>
    </source>
</evidence>
<protein>
    <recommendedName>
        <fullName evidence="1">Phosphoadenosine phosphosulphate reductase domain-containing protein</fullName>
    </recommendedName>
</protein>
<organism evidence="2">
    <name type="scientific">marine sediment metagenome</name>
    <dbReference type="NCBI Taxonomy" id="412755"/>
    <lineage>
        <taxon>unclassified sequences</taxon>
        <taxon>metagenomes</taxon>
        <taxon>ecological metagenomes</taxon>
    </lineage>
</organism>
<accession>A0A0F8Z354</accession>
<proteinExistence type="predicted"/>
<dbReference type="EMBL" id="LAZR01065962">
    <property type="protein sequence ID" value="KKK54501.1"/>
    <property type="molecule type" value="Genomic_DNA"/>
</dbReference>
<evidence type="ECO:0000259" key="1">
    <source>
        <dbReference type="Pfam" id="PF01507"/>
    </source>
</evidence>
<gene>
    <name evidence="2" type="ORF">LCGC14_3084080</name>
</gene>
<dbReference type="GO" id="GO:0003824">
    <property type="term" value="F:catalytic activity"/>
    <property type="evidence" value="ECO:0007669"/>
    <property type="project" value="InterPro"/>
</dbReference>
<feature type="domain" description="Phosphoadenosine phosphosulphate reductase" evidence="1">
    <location>
        <begin position="29"/>
        <end position="82"/>
    </location>
</feature>
<reference evidence="2" key="1">
    <citation type="journal article" date="2015" name="Nature">
        <title>Complex archaea that bridge the gap between prokaryotes and eukaryotes.</title>
        <authorList>
            <person name="Spang A."/>
            <person name="Saw J.H."/>
            <person name="Jorgensen S.L."/>
            <person name="Zaremba-Niedzwiedzka K."/>
            <person name="Martijn J."/>
            <person name="Lind A.E."/>
            <person name="van Eijk R."/>
            <person name="Schleper C."/>
            <person name="Guy L."/>
            <person name="Ettema T.J."/>
        </authorList>
    </citation>
    <scope>NUCLEOTIDE SEQUENCE</scope>
</reference>
<dbReference type="InterPro" id="IPR014729">
    <property type="entry name" value="Rossmann-like_a/b/a_fold"/>
</dbReference>
<dbReference type="AlphaFoldDB" id="A0A0F8Z354"/>
<dbReference type="InterPro" id="IPR002500">
    <property type="entry name" value="PAPS_reduct_dom"/>
</dbReference>
<dbReference type="Pfam" id="PF01507">
    <property type="entry name" value="PAPS_reduct"/>
    <property type="match status" value="1"/>
</dbReference>
<dbReference type="Gene3D" id="3.40.50.620">
    <property type="entry name" value="HUPs"/>
    <property type="match status" value="1"/>
</dbReference>
<name>A0A0F8Z354_9ZZZZ</name>
<feature type="non-terminal residue" evidence="2">
    <location>
        <position position="1"/>
    </location>
</feature>
<comment type="caution">
    <text evidence="2">The sequence shown here is derived from an EMBL/GenBank/DDBJ whole genome shotgun (WGS) entry which is preliminary data.</text>
</comment>
<dbReference type="SUPFAM" id="SSF52402">
    <property type="entry name" value="Adenine nucleotide alpha hydrolases-like"/>
    <property type="match status" value="1"/>
</dbReference>
<sequence length="237" mass="26528">RQSLDLDAKVAMSVVRIRQWYDHWDGLVYVAFSGGLDSTVLKHIVESVYPDVPSAFCDTTLEFPEIRRFVKSCGNVTVIRPKMTFADVIERYGYPVVNKTVAQYIEEVKRAKGETATKDDETETHSKEQLETRAAHSKWLAFGEGSMSELEIRSLSQDKNDEGGYLSPDEVFVNQLIQKVDDAVFMRQFGTTHTLTNADSIAVGDSFRIGIRRDIDDGDDTATGDFALTGIELQDDG</sequence>